<reference evidence="1" key="1">
    <citation type="journal article" date="2020" name="New Phytol.">
        <title>Comparative genomics reveals dynamic genome evolution in host specialist ectomycorrhizal fungi.</title>
        <authorList>
            <person name="Lofgren L.A."/>
            <person name="Nguyen N.H."/>
            <person name="Vilgalys R."/>
            <person name="Ruytinx J."/>
            <person name="Liao H.L."/>
            <person name="Branco S."/>
            <person name="Kuo A."/>
            <person name="LaButti K."/>
            <person name="Lipzen A."/>
            <person name="Andreopoulos W."/>
            <person name="Pangilinan J."/>
            <person name="Riley R."/>
            <person name="Hundley H."/>
            <person name="Na H."/>
            <person name="Barry K."/>
            <person name="Grigoriev I.V."/>
            <person name="Stajich J.E."/>
            <person name="Kennedy P.G."/>
        </authorList>
    </citation>
    <scope>NUCLEOTIDE SEQUENCE</scope>
    <source>
        <strain evidence="1">DOB743</strain>
    </source>
</reference>
<sequence length="227" mass="25724">MPIEPTPDTLSYFVTFMSHHIQPRSVEAYLSGIVSQLEPHFPEVHKSRHLLLVRRTMRGALHSLGRPVNRRLPLLRDDLLRVYNDLAHPLTHDDLLWVVQLHCGFFGLLRLGELVVPDDPSLTDFTKAHFGEGFFFELCLPDATRQDGHAIAAAHLEEHTGHMLQENSYKWAASSVQDVWLEAARLYHPQLCSAMKWLVTPECAKAVLQKALMALSNAILNLDKISP</sequence>
<accession>A0A9P7CV96</accession>
<name>A0A9P7CV96_9AGAM</name>
<proteinExistence type="predicted"/>
<protein>
    <submittedName>
        <fullName evidence="1">Uncharacterized protein</fullName>
    </submittedName>
</protein>
<dbReference type="Proteomes" id="UP000714275">
    <property type="component" value="Unassembled WGS sequence"/>
</dbReference>
<organism evidence="1 2">
    <name type="scientific">Suillus placidus</name>
    <dbReference type="NCBI Taxonomy" id="48579"/>
    <lineage>
        <taxon>Eukaryota</taxon>
        <taxon>Fungi</taxon>
        <taxon>Dikarya</taxon>
        <taxon>Basidiomycota</taxon>
        <taxon>Agaricomycotina</taxon>
        <taxon>Agaricomycetes</taxon>
        <taxon>Agaricomycetidae</taxon>
        <taxon>Boletales</taxon>
        <taxon>Suillineae</taxon>
        <taxon>Suillaceae</taxon>
        <taxon>Suillus</taxon>
    </lineage>
</organism>
<comment type="caution">
    <text evidence="1">The sequence shown here is derived from an EMBL/GenBank/DDBJ whole genome shotgun (WGS) entry which is preliminary data.</text>
</comment>
<dbReference type="OrthoDB" id="5598396at2759"/>
<dbReference type="AlphaFoldDB" id="A0A9P7CV96"/>
<evidence type="ECO:0000313" key="1">
    <source>
        <dbReference type="EMBL" id="KAG1765062.1"/>
    </source>
</evidence>
<keyword evidence="2" id="KW-1185">Reference proteome</keyword>
<evidence type="ECO:0000313" key="2">
    <source>
        <dbReference type="Proteomes" id="UP000714275"/>
    </source>
</evidence>
<gene>
    <name evidence="1" type="ORF">EV702DRAFT_1204711</name>
</gene>
<dbReference type="EMBL" id="JABBWD010000113">
    <property type="protein sequence ID" value="KAG1765062.1"/>
    <property type="molecule type" value="Genomic_DNA"/>
</dbReference>